<keyword evidence="5" id="KW-0716">Sensory transduction</keyword>
<dbReference type="SUPFAM" id="SSF55781">
    <property type="entry name" value="GAF domain-like"/>
    <property type="match status" value="2"/>
</dbReference>
<feature type="domain" description="Phytochrome chromophore attachment site" evidence="11">
    <location>
        <begin position="142"/>
        <end position="300"/>
    </location>
</feature>
<dbReference type="Pfam" id="PF08446">
    <property type="entry name" value="PAS_2"/>
    <property type="match status" value="1"/>
</dbReference>
<evidence type="ECO:0000256" key="10">
    <source>
        <dbReference type="SAM" id="Coils"/>
    </source>
</evidence>
<evidence type="ECO:0000313" key="14">
    <source>
        <dbReference type="Proteomes" id="UP000503129"/>
    </source>
</evidence>
<dbReference type="InterPro" id="IPR016132">
    <property type="entry name" value="Phyto_chromo_attachment"/>
</dbReference>
<dbReference type="InterPro" id="IPR005467">
    <property type="entry name" value="His_kinase_dom"/>
</dbReference>
<evidence type="ECO:0000256" key="2">
    <source>
        <dbReference type="ARBA" id="ARBA00006402"/>
    </source>
</evidence>
<evidence type="ECO:0000256" key="5">
    <source>
        <dbReference type="ARBA" id="ARBA00022606"/>
    </source>
</evidence>
<keyword evidence="8" id="KW-0157">Chromophore</keyword>
<feature type="coiled-coil region" evidence="10">
    <location>
        <begin position="499"/>
        <end position="526"/>
    </location>
</feature>
<dbReference type="PANTHER" id="PTHR42878:SF15">
    <property type="entry name" value="BACTERIOPHYTOCHROME"/>
    <property type="match status" value="1"/>
</dbReference>
<dbReference type="SMART" id="SM00387">
    <property type="entry name" value="HATPase_c"/>
    <property type="match status" value="1"/>
</dbReference>
<keyword evidence="6" id="KW-0808">Transferase</keyword>
<dbReference type="InterPro" id="IPR003594">
    <property type="entry name" value="HATPase_dom"/>
</dbReference>
<evidence type="ECO:0000256" key="1">
    <source>
        <dbReference type="ARBA" id="ARBA00000085"/>
    </source>
</evidence>
<dbReference type="InterPro" id="IPR043150">
    <property type="entry name" value="Phytochrome_PHY_sf"/>
</dbReference>
<dbReference type="KEGG" id="bsen:DP114_23600"/>
<dbReference type="EC" id="2.7.13.3" evidence="3"/>
<evidence type="ECO:0000256" key="9">
    <source>
        <dbReference type="ARBA" id="ARBA00023170"/>
    </source>
</evidence>
<dbReference type="InterPro" id="IPR035965">
    <property type="entry name" value="PAS-like_dom_sf"/>
</dbReference>
<dbReference type="GO" id="GO:0006355">
    <property type="term" value="P:regulation of DNA-templated transcription"/>
    <property type="evidence" value="ECO:0007669"/>
    <property type="project" value="InterPro"/>
</dbReference>
<evidence type="ECO:0000256" key="8">
    <source>
        <dbReference type="ARBA" id="ARBA00022991"/>
    </source>
</evidence>
<dbReference type="AlphaFoldDB" id="A0A856MJK7"/>
<keyword evidence="9" id="KW-0675">Receptor</keyword>
<evidence type="ECO:0000256" key="4">
    <source>
        <dbReference type="ARBA" id="ARBA00022543"/>
    </source>
</evidence>
<keyword evidence="7" id="KW-0418">Kinase</keyword>
<keyword evidence="10" id="KW-0175">Coiled coil</keyword>
<accession>A0A856MJK7</accession>
<evidence type="ECO:0000256" key="3">
    <source>
        <dbReference type="ARBA" id="ARBA00012438"/>
    </source>
</evidence>
<dbReference type="EMBL" id="CP030118">
    <property type="protein sequence ID" value="QDL10479.1"/>
    <property type="molecule type" value="Genomic_DNA"/>
</dbReference>
<organism evidence="13 14">
    <name type="scientific">Brasilonema sennae CENA114</name>
    <dbReference type="NCBI Taxonomy" id="415709"/>
    <lineage>
        <taxon>Bacteria</taxon>
        <taxon>Bacillati</taxon>
        <taxon>Cyanobacteriota</taxon>
        <taxon>Cyanophyceae</taxon>
        <taxon>Nostocales</taxon>
        <taxon>Scytonemataceae</taxon>
        <taxon>Brasilonema</taxon>
        <taxon>Bromeliae group (in: Brasilonema)</taxon>
    </lineage>
</organism>
<gene>
    <name evidence="13" type="ORF">DP114_23600</name>
</gene>
<dbReference type="Gene3D" id="1.10.287.130">
    <property type="match status" value="1"/>
</dbReference>
<dbReference type="PROSITE" id="PS50109">
    <property type="entry name" value="HIS_KIN"/>
    <property type="match status" value="1"/>
</dbReference>
<dbReference type="Pfam" id="PF02518">
    <property type="entry name" value="HATPase_c"/>
    <property type="match status" value="1"/>
</dbReference>
<keyword evidence="14" id="KW-1185">Reference proteome</keyword>
<comment type="similarity">
    <text evidence="2">In the N-terminal section; belongs to the phytochrome family.</text>
</comment>
<dbReference type="Gene3D" id="3.30.565.10">
    <property type="entry name" value="Histidine kinase-like ATPase, C-terminal domain"/>
    <property type="match status" value="1"/>
</dbReference>
<protein>
    <recommendedName>
        <fullName evidence="3">histidine kinase</fullName>
        <ecNumber evidence="3">2.7.13.3</ecNumber>
    </recommendedName>
</protein>
<dbReference type="InterPro" id="IPR001294">
    <property type="entry name" value="Phytochrome"/>
</dbReference>
<evidence type="ECO:0000256" key="7">
    <source>
        <dbReference type="ARBA" id="ARBA00022777"/>
    </source>
</evidence>
<evidence type="ECO:0000259" key="12">
    <source>
        <dbReference type="PROSITE" id="PS50109"/>
    </source>
</evidence>
<dbReference type="GO" id="GO:0007234">
    <property type="term" value="P:osmosensory signaling via phosphorelay pathway"/>
    <property type="evidence" value="ECO:0007669"/>
    <property type="project" value="TreeGrafter"/>
</dbReference>
<dbReference type="SMART" id="SM00065">
    <property type="entry name" value="GAF"/>
    <property type="match status" value="1"/>
</dbReference>
<dbReference type="SUPFAM" id="SSF55874">
    <property type="entry name" value="ATPase domain of HSP90 chaperone/DNA topoisomerase II/histidine kinase"/>
    <property type="match status" value="1"/>
</dbReference>
<dbReference type="InterPro" id="IPR029016">
    <property type="entry name" value="GAF-like_dom_sf"/>
</dbReference>
<dbReference type="SUPFAM" id="SSF55785">
    <property type="entry name" value="PYP-like sensor domain (PAS domain)"/>
    <property type="match status" value="1"/>
</dbReference>
<dbReference type="GO" id="GO:0009881">
    <property type="term" value="F:photoreceptor activity"/>
    <property type="evidence" value="ECO:0007669"/>
    <property type="project" value="UniProtKB-KW"/>
</dbReference>
<dbReference type="InterPro" id="IPR050351">
    <property type="entry name" value="BphY/WalK/GraS-like"/>
</dbReference>
<dbReference type="PANTHER" id="PTHR42878">
    <property type="entry name" value="TWO-COMPONENT HISTIDINE KINASE"/>
    <property type="match status" value="1"/>
</dbReference>
<evidence type="ECO:0000259" key="11">
    <source>
        <dbReference type="PROSITE" id="PS50046"/>
    </source>
</evidence>
<dbReference type="SMART" id="SM00388">
    <property type="entry name" value="HisKA"/>
    <property type="match status" value="1"/>
</dbReference>
<dbReference type="RefSeq" id="WP_171977251.1">
    <property type="nucleotide sequence ID" value="NZ_CAWOXK010000001.1"/>
</dbReference>
<dbReference type="InterPro" id="IPR003661">
    <property type="entry name" value="HisK_dim/P_dom"/>
</dbReference>
<comment type="catalytic activity">
    <reaction evidence="1">
        <text>ATP + protein L-histidine = ADP + protein N-phospho-L-histidine.</text>
        <dbReference type="EC" id="2.7.13.3"/>
    </reaction>
</comment>
<dbReference type="Pfam" id="PF01590">
    <property type="entry name" value="GAF"/>
    <property type="match status" value="1"/>
</dbReference>
<dbReference type="InterPro" id="IPR036890">
    <property type="entry name" value="HATPase_C_sf"/>
</dbReference>
<dbReference type="Gene3D" id="3.30.450.40">
    <property type="match status" value="1"/>
</dbReference>
<keyword evidence="4" id="KW-0600">Photoreceptor protein</keyword>
<dbReference type="PROSITE" id="PS50046">
    <property type="entry name" value="PHYTOCHROME_2"/>
    <property type="match status" value="1"/>
</dbReference>
<dbReference type="GO" id="GO:0000156">
    <property type="term" value="F:phosphorelay response regulator activity"/>
    <property type="evidence" value="ECO:0007669"/>
    <property type="project" value="TreeGrafter"/>
</dbReference>
<dbReference type="GO" id="GO:0000155">
    <property type="term" value="F:phosphorelay sensor kinase activity"/>
    <property type="evidence" value="ECO:0007669"/>
    <property type="project" value="InterPro"/>
</dbReference>
<dbReference type="Gene3D" id="3.30.450.270">
    <property type="match status" value="1"/>
</dbReference>
<dbReference type="InterPro" id="IPR013515">
    <property type="entry name" value="Phytochrome_cen-reg"/>
</dbReference>
<dbReference type="PRINTS" id="PR01033">
    <property type="entry name" value="PHYTOCHROME"/>
</dbReference>
<sequence>MNHYLEPIHFSGSIQPHGILLVLSEPELTVVCVSANIQEQFGISEDLLNQSLSTLLDVQVVDAIRQSLHLIDSASPIKLQESILVSERSFNGLVHRTENFIILELEPTLPLGLFSVPAFVRRAFTPVGCVRRTIAKLRQVSTSHEFLHLLTQEIRRITEFDRVMVYQFDQHEAGTVMAEAKRDDLPSYLGLHYPATDIPEQVRALYARGLLRFIPDLTAQSISLVAASHPLMQQPVDLSLAILRGVDSCCVEYHQNMGVAAILVIALIHNQKLWGLISCHHQTPKYLSYETREACELLGEFVSLELAKKVNSEELDYIIKLRSLQSEFVESISQVDNLKEALVNPAPRLLDLVNATGAAICLEDEITLVGVTPTIEQVSVLIQWADTQVKDALFHTDSLPKLYPEAVVFKDVASGLVLLQISKVRRYYILWFRPEVLQTVNWAGDPNASITVKEDGSITLSPRQSFEKWQETVRLTSLPWKACELDQALDLRSAIVGIVLNKADELARINQELERTNQELDSFSYAASHDLKEPLRGIHNYSMLLLKGYESVLDEVGKNRLQTLIRLTRRMESLIDVLLKFSRLGQAELHLVPTDLNQLVNQVLEDLGVSHQDIQPDIRIPRLLPTVVCDPVLINEVFMNLLSNAFKYNDKPEQWISIGYLDKEGTRDWEQHERGRIFPHSPTPSLSDSRITFYVQDNGIGIRARHLETIFRLFKRLHEQNLYGGGTGAGLTITKKIIERHGGQIWVESTVGMGSTFYFIL</sequence>
<name>A0A856MJK7_9CYAN</name>
<dbReference type="Proteomes" id="UP000503129">
    <property type="component" value="Chromosome"/>
</dbReference>
<dbReference type="GO" id="GO:0030295">
    <property type="term" value="F:protein kinase activator activity"/>
    <property type="evidence" value="ECO:0007669"/>
    <property type="project" value="TreeGrafter"/>
</dbReference>
<feature type="domain" description="Histidine kinase" evidence="12">
    <location>
        <begin position="526"/>
        <end position="761"/>
    </location>
</feature>
<proteinExistence type="inferred from homology"/>
<evidence type="ECO:0000313" key="13">
    <source>
        <dbReference type="EMBL" id="QDL10479.1"/>
    </source>
</evidence>
<dbReference type="InterPro" id="IPR036097">
    <property type="entry name" value="HisK_dim/P_sf"/>
</dbReference>
<dbReference type="Pfam" id="PF00512">
    <property type="entry name" value="HisKA"/>
    <property type="match status" value="1"/>
</dbReference>
<dbReference type="Pfam" id="PF00360">
    <property type="entry name" value="PHY"/>
    <property type="match status" value="1"/>
</dbReference>
<dbReference type="Gene3D" id="3.30.450.20">
    <property type="entry name" value="PAS domain"/>
    <property type="match status" value="1"/>
</dbReference>
<dbReference type="InterPro" id="IPR003018">
    <property type="entry name" value="GAF"/>
</dbReference>
<dbReference type="SUPFAM" id="SSF47384">
    <property type="entry name" value="Homodimeric domain of signal transducing histidine kinase"/>
    <property type="match status" value="1"/>
</dbReference>
<evidence type="ECO:0000256" key="6">
    <source>
        <dbReference type="ARBA" id="ARBA00022679"/>
    </source>
</evidence>
<dbReference type="GO" id="GO:0009584">
    <property type="term" value="P:detection of visible light"/>
    <property type="evidence" value="ECO:0007669"/>
    <property type="project" value="InterPro"/>
</dbReference>
<dbReference type="CDD" id="cd00082">
    <property type="entry name" value="HisKA"/>
    <property type="match status" value="1"/>
</dbReference>
<reference evidence="13 14" key="1">
    <citation type="submission" date="2018-06" db="EMBL/GenBank/DDBJ databases">
        <title>Comparative genomics of Brasilonema spp. strains.</title>
        <authorList>
            <person name="Alvarenga D.O."/>
            <person name="Fiore M.F."/>
            <person name="Varani A.M."/>
        </authorList>
    </citation>
    <scope>NUCLEOTIDE SEQUENCE [LARGE SCALE GENOMIC DNA]</scope>
    <source>
        <strain evidence="13 14">CENA114</strain>
    </source>
</reference>
<dbReference type="InterPro" id="IPR013654">
    <property type="entry name" value="PAS_2"/>
</dbReference>